<dbReference type="eggNOG" id="ENOG502R75S">
    <property type="taxonomic scope" value="Eukaryota"/>
</dbReference>
<keyword evidence="4" id="KW-0964">Secreted</keyword>
<comment type="subcellular location">
    <subcellularLocation>
        <location evidence="1">Cytoplasmic vesicle</location>
        <location evidence="1">Secretory vesicle</location>
        <location evidence="1">Acrosome</location>
    </subcellularLocation>
    <subcellularLocation>
        <location evidence="2">Secreted</location>
    </subcellularLocation>
</comment>
<comment type="similarity">
    <text evidence="3">Belongs to the zona pellucida-binding protein Sp38 family.</text>
</comment>
<evidence type="ECO:0000256" key="2">
    <source>
        <dbReference type="ARBA" id="ARBA00004613"/>
    </source>
</evidence>
<sequence length="316" mass="36113">MARDWVLFSAVLWALTRVKIYVKVHHNSPFLACMDLELSQTEIIDPSYLWIGPDGRNIKGQSKMNITETGKLMVKNFQESLSGSYTCTLSYQNIKTEMQTEEEILNTYEFMLFAYREPDYTYQISVRFTTQHCKVAVNGQFFEMLKKILNNLISDLSCQVIDPSYKCHVIEAPSLGLKNELFVTFEVNPFAPGWEVACDQVSVDCEDVTNGKIQQAKDHLEEFFRKQSYVLKHEFHHVPAIHYVDHSFQVTRIDSCRPGFGKNDITHSDCASCCVACDPGTYSPNTDVTCRTCSSAQIYGSKSCQTEKINHKIKDK</sequence>
<evidence type="ECO:0000313" key="10">
    <source>
        <dbReference type="Ensembl" id="ENSOANP00000009054.2"/>
    </source>
</evidence>
<dbReference type="InterPro" id="IPR010857">
    <property type="entry name" value="Sp38-bd"/>
</dbReference>
<dbReference type="Pfam" id="PF07354">
    <property type="entry name" value="Sp38"/>
    <property type="match status" value="1"/>
</dbReference>
<dbReference type="GeneTree" id="ENSGT00520000055647"/>
<dbReference type="GO" id="GO:0001669">
    <property type="term" value="C:acrosomal vesicle"/>
    <property type="evidence" value="ECO:0000318"/>
    <property type="project" value="GO_Central"/>
</dbReference>
<name>F7CM20_ORNAN</name>
<dbReference type="GO" id="GO:0001675">
    <property type="term" value="P:acrosome assembly"/>
    <property type="evidence" value="ECO:0000318"/>
    <property type="project" value="GO_Central"/>
</dbReference>
<dbReference type="PANTHER" id="PTHR15443:SF4">
    <property type="entry name" value="ZONA PELLUCIDA-BINDING PROTEIN 2"/>
    <property type="match status" value="1"/>
</dbReference>
<keyword evidence="11" id="KW-1185">Reference proteome</keyword>
<dbReference type="Pfam" id="PF20626">
    <property type="entry name" value="EGF_Sp38_C"/>
    <property type="match status" value="1"/>
</dbReference>
<dbReference type="STRING" id="9258.ENSOANP00000009054"/>
<dbReference type="PANTHER" id="PTHR15443">
    <property type="entry name" value="ZONA PELLUCIDA BINDING PROTEIN SP38"/>
    <property type="match status" value="1"/>
</dbReference>
<dbReference type="InParanoid" id="F7CM20"/>
<dbReference type="GO" id="GO:0005576">
    <property type="term" value="C:extracellular region"/>
    <property type="evidence" value="ECO:0007669"/>
    <property type="project" value="UniProtKB-SubCell"/>
</dbReference>
<dbReference type="Ensembl" id="ENSOANT00000009056.3">
    <property type="protein sequence ID" value="ENSOANP00000009054.2"/>
    <property type="gene ID" value="ENSOANG00000005691.3"/>
</dbReference>
<dbReference type="Bgee" id="ENSOANG00000005691">
    <property type="expression patterns" value="Expressed in testis and 2 other cell types or tissues"/>
</dbReference>
<dbReference type="GO" id="GO:0016020">
    <property type="term" value="C:membrane"/>
    <property type="evidence" value="ECO:0007669"/>
    <property type="project" value="GOC"/>
</dbReference>
<dbReference type="OMA" id="KSCVGKY"/>
<dbReference type="HOGENOM" id="CLU_056016_1_0_1"/>
<dbReference type="GO" id="GO:0046466">
    <property type="term" value="P:membrane lipid catabolic process"/>
    <property type="evidence" value="ECO:0007669"/>
    <property type="project" value="Ensembl"/>
</dbReference>
<dbReference type="GO" id="GO:0006665">
    <property type="term" value="P:sphingolipid metabolic process"/>
    <property type="evidence" value="ECO:0007669"/>
    <property type="project" value="Ensembl"/>
</dbReference>
<keyword evidence="6" id="KW-0968">Cytoplasmic vesicle</keyword>
<proteinExistence type="inferred from homology"/>
<feature type="domain" description="Zona-pellucida-binding protein 1/2 N-terminal" evidence="8">
    <location>
        <begin position="18"/>
        <end position="116"/>
    </location>
</feature>
<evidence type="ECO:0000256" key="7">
    <source>
        <dbReference type="SAM" id="SignalP"/>
    </source>
</evidence>
<dbReference type="AlphaFoldDB" id="F7CM20"/>
<dbReference type="Gene3D" id="2.60.40.10">
    <property type="entry name" value="Immunoglobulins"/>
    <property type="match status" value="1"/>
</dbReference>
<dbReference type="InterPro" id="IPR048805">
    <property type="entry name" value="ZPBP1/2_C"/>
</dbReference>
<dbReference type="InterPro" id="IPR048806">
    <property type="entry name" value="ZPBP1/2_N"/>
</dbReference>
<organism evidence="10 11">
    <name type="scientific">Ornithorhynchus anatinus</name>
    <name type="common">Duckbill platypus</name>
    <dbReference type="NCBI Taxonomy" id="9258"/>
    <lineage>
        <taxon>Eukaryota</taxon>
        <taxon>Metazoa</taxon>
        <taxon>Chordata</taxon>
        <taxon>Craniata</taxon>
        <taxon>Vertebrata</taxon>
        <taxon>Euteleostomi</taxon>
        <taxon>Mammalia</taxon>
        <taxon>Monotremata</taxon>
        <taxon>Ornithorhynchidae</taxon>
        <taxon>Ornithorhynchus</taxon>
    </lineage>
</organism>
<dbReference type="GO" id="GO:0032922">
    <property type="term" value="P:circadian regulation of gene expression"/>
    <property type="evidence" value="ECO:0007669"/>
    <property type="project" value="Ensembl"/>
</dbReference>
<evidence type="ECO:0000256" key="3">
    <source>
        <dbReference type="ARBA" id="ARBA00007196"/>
    </source>
</evidence>
<accession>F7CM20</accession>
<gene>
    <name evidence="10" type="primary">ZPBP2</name>
</gene>
<protein>
    <submittedName>
        <fullName evidence="10">Zona pellucida binding protein 2</fullName>
    </submittedName>
</protein>
<evidence type="ECO:0000256" key="4">
    <source>
        <dbReference type="ARBA" id="ARBA00022525"/>
    </source>
</evidence>
<evidence type="ECO:0000256" key="6">
    <source>
        <dbReference type="ARBA" id="ARBA00023329"/>
    </source>
</evidence>
<feature type="chain" id="PRO_5028324472" evidence="7">
    <location>
        <begin position="21"/>
        <end position="316"/>
    </location>
</feature>
<reference evidence="10" key="2">
    <citation type="submission" date="2025-08" db="UniProtKB">
        <authorList>
            <consortium name="Ensembl"/>
        </authorList>
    </citation>
    <scope>IDENTIFICATION</scope>
    <source>
        <strain evidence="10">Glennie</strain>
    </source>
</reference>
<feature type="signal peptide" evidence="7">
    <location>
        <begin position="1"/>
        <end position="20"/>
    </location>
</feature>
<evidence type="ECO:0000256" key="1">
    <source>
        <dbReference type="ARBA" id="ARBA00004218"/>
    </source>
</evidence>
<dbReference type="GO" id="GO:0044297">
    <property type="term" value="C:cell body"/>
    <property type="evidence" value="ECO:0007669"/>
    <property type="project" value="Ensembl"/>
</dbReference>
<dbReference type="InterPro" id="IPR013783">
    <property type="entry name" value="Ig-like_fold"/>
</dbReference>
<dbReference type="FunCoup" id="F7CM20">
    <property type="interactions" value="34"/>
</dbReference>
<keyword evidence="5" id="KW-0325">Glycoprotein</keyword>
<evidence type="ECO:0000259" key="9">
    <source>
        <dbReference type="Pfam" id="PF20626"/>
    </source>
</evidence>
<feature type="domain" description="Zona-pellucida-binding protein 1/2 C-terminal" evidence="9">
    <location>
        <begin position="256"/>
        <end position="304"/>
    </location>
</feature>
<dbReference type="GO" id="GO:0007339">
    <property type="term" value="P:binding of sperm to zona pellucida"/>
    <property type="evidence" value="ECO:0000318"/>
    <property type="project" value="GO_Central"/>
</dbReference>
<evidence type="ECO:0000259" key="8">
    <source>
        <dbReference type="Pfam" id="PF07354"/>
    </source>
</evidence>
<dbReference type="GO" id="GO:0002199">
    <property type="term" value="C:zona pellucida receptor complex"/>
    <property type="evidence" value="ECO:0000318"/>
    <property type="project" value="GO_Central"/>
</dbReference>
<reference evidence="10" key="3">
    <citation type="submission" date="2025-09" db="UniProtKB">
        <authorList>
            <consortium name="Ensembl"/>
        </authorList>
    </citation>
    <scope>IDENTIFICATION</scope>
    <source>
        <strain evidence="10">Glennie</strain>
    </source>
</reference>
<evidence type="ECO:0000256" key="5">
    <source>
        <dbReference type="ARBA" id="ARBA00023180"/>
    </source>
</evidence>
<reference evidence="10 11" key="1">
    <citation type="journal article" date="2008" name="Nature">
        <title>Genome analysis of the platypus reveals unique signatures of evolution.</title>
        <authorList>
            <person name="Warren W.C."/>
            <person name="Hillier L.W."/>
            <person name="Marshall Graves J.A."/>
            <person name="Birney E."/>
            <person name="Ponting C.P."/>
            <person name="Grutzner F."/>
            <person name="Belov K."/>
            <person name="Miller W."/>
            <person name="Clarke L."/>
            <person name="Chinwalla A.T."/>
            <person name="Yang S.P."/>
            <person name="Heger A."/>
            <person name="Locke D.P."/>
            <person name="Miethke P."/>
            <person name="Waters P.D."/>
            <person name="Veyrunes F."/>
            <person name="Fulton L."/>
            <person name="Fulton B."/>
            <person name="Graves T."/>
            <person name="Wallis J."/>
            <person name="Puente X.S."/>
            <person name="Lopez-Otin C."/>
            <person name="Ordonez G.R."/>
            <person name="Eichler E.E."/>
            <person name="Chen L."/>
            <person name="Cheng Z."/>
            <person name="Deakin J.E."/>
            <person name="Alsop A."/>
            <person name="Thompson K."/>
            <person name="Kirby P."/>
            <person name="Papenfuss A.T."/>
            <person name="Wakefield M.J."/>
            <person name="Olender T."/>
            <person name="Lancet D."/>
            <person name="Huttley G.A."/>
            <person name="Smit A.F."/>
            <person name="Pask A."/>
            <person name="Temple-Smith P."/>
            <person name="Batzer M.A."/>
            <person name="Walker J.A."/>
            <person name="Konkel M.K."/>
            <person name="Harris R.S."/>
            <person name="Whittington C.M."/>
            <person name="Wong E.S."/>
            <person name="Gemmell N.J."/>
            <person name="Buschiazzo E."/>
            <person name="Vargas Jentzsch I.M."/>
            <person name="Merkel A."/>
            <person name="Schmitz J."/>
            <person name="Zemann A."/>
            <person name="Churakov G."/>
            <person name="Kriegs J.O."/>
            <person name="Brosius J."/>
            <person name="Murchison E.P."/>
            <person name="Sachidanandam R."/>
            <person name="Smith C."/>
            <person name="Hannon G.J."/>
            <person name="Tsend-Ayush E."/>
            <person name="McMillan D."/>
            <person name="Attenborough R."/>
            <person name="Rens W."/>
            <person name="Ferguson-Smith M."/>
            <person name="Lefevre C.M."/>
            <person name="Sharp J.A."/>
            <person name="Nicholas K.R."/>
            <person name="Ray D.A."/>
            <person name="Kube M."/>
            <person name="Reinhardt R."/>
            <person name="Pringle T.H."/>
            <person name="Taylor J."/>
            <person name="Jones R.C."/>
            <person name="Nixon B."/>
            <person name="Dacheux J.L."/>
            <person name="Niwa H."/>
            <person name="Sekita Y."/>
            <person name="Huang X."/>
            <person name="Stark A."/>
            <person name="Kheradpour P."/>
            <person name="Kellis M."/>
            <person name="Flicek P."/>
            <person name="Chen Y."/>
            <person name="Webber C."/>
            <person name="Hardison R."/>
            <person name="Nelson J."/>
            <person name="Hallsworth-Pepin K."/>
            <person name="Delehaunty K."/>
            <person name="Markovic C."/>
            <person name="Minx P."/>
            <person name="Feng Y."/>
            <person name="Kremitzki C."/>
            <person name="Mitreva M."/>
            <person name="Glasscock J."/>
            <person name="Wylie T."/>
            <person name="Wohldmann P."/>
            <person name="Thiru P."/>
            <person name="Nhan M.N."/>
            <person name="Pohl C.S."/>
            <person name="Smith S.M."/>
            <person name="Hou S."/>
            <person name="Nefedov M."/>
            <person name="de Jong P.J."/>
            <person name="Renfree M.B."/>
            <person name="Mardis E.R."/>
            <person name="Wilson R.K."/>
        </authorList>
    </citation>
    <scope>NUCLEOTIDE SEQUENCE [LARGE SCALE GENOMIC DNA]</scope>
    <source>
        <strain evidence="10 11">Glennie</strain>
    </source>
</reference>
<dbReference type="GO" id="GO:0002638">
    <property type="term" value="P:negative regulation of immunoglobulin production"/>
    <property type="evidence" value="ECO:0007669"/>
    <property type="project" value="Ensembl"/>
</dbReference>
<dbReference type="Proteomes" id="UP000002279">
    <property type="component" value="Chromosome 11"/>
</dbReference>
<keyword evidence="7" id="KW-0732">Signal</keyword>
<evidence type="ECO:0000313" key="11">
    <source>
        <dbReference type="Proteomes" id="UP000002279"/>
    </source>
</evidence>